<name>A0ABQ9D880_9PASS</name>
<dbReference type="EMBL" id="WHWB01034083">
    <property type="protein sequence ID" value="KAJ7414158.1"/>
    <property type="molecule type" value="Genomic_DNA"/>
</dbReference>
<evidence type="ECO:0000313" key="1">
    <source>
        <dbReference type="EMBL" id="KAJ7414158.1"/>
    </source>
</evidence>
<reference evidence="1" key="1">
    <citation type="submission" date="2019-10" db="EMBL/GenBank/DDBJ databases">
        <authorList>
            <person name="Soares A.E.R."/>
            <person name="Aleixo A."/>
            <person name="Schneider P."/>
            <person name="Miyaki C.Y."/>
            <person name="Schneider M.P."/>
            <person name="Mello C."/>
            <person name="Vasconcelos A.T.R."/>
        </authorList>
    </citation>
    <scope>NUCLEOTIDE SEQUENCE</scope>
    <source>
        <tissue evidence="1">Muscle</tissue>
    </source>
</reference>
<gene>
    <name evidence="1" type="ORF">WISP_85552</name>
</gene>
<protein>
    <submittedName>
        <fullName evidence="1">Uncharacterized protein</fullName>
    </submittedName>
</protein>
<keyword evidence="2" id="KW-1185">Reference proteome</keyword>
<evidence type="ECO:0000313" key="2">
    <source>
        <dbReference type="Proteomes" id="UP001145742"/>
    </source>
</evidence>
<dbReference type="Proteomes" id="UP001145742">
    <property type="component" value="Unassembled WGS sequence"/>
</dbReference>
<comment type="caution">
    <text evidence="1">The sequence shown here is derived from an EMBL/GenBank/DDBJ whole genome shotgun (WGS) entry which is preliminary data.</text>
</comment>
<accession>A0ABQ9D880</accession>
<sequence length="212" mass="23436">MLERIVGFQQDSVKPKGIRPGTGGIQSSHVSFYHAGNSKLFLRVGYWCCQESYSHSGERNELCKKKARLVSIGMACQFNQCLLFLEIRAPLSQCQSKKVILLAPMMAMGQGEDVTMLPKVLDHGRPKPDKKGQMRLPLNKSLQLVLEITGLNGVVGDPALELAVVSERLKPSVVYILSLFQCPSLDSAMTFEWKPIGKGFGVKHCNDMEPEG</sequence>
<organism evidence="1 2">
    <name type="scientific">Willisornis vidua</name>
    <name type="common">Xingu scale-backed antbird</name>
    <dbReference type="NCBI Taxonomy" id="1566151"/>
    <lineage>
        <taxon>Eukaryota</taxon>
        <taxon>Metazoa</taxon>
        <taxon>Chordata</taxon>
        <taxon>Craniata</taxon>
        <taxon>Vertebrata</taxon>
        <taxon>Euteleostomi</taxon>
        <taxon>Archelosauria</taxon>
        <taxon>Archosauria</taxon>
        <taxon>Dinosauria</taxon>
        <taxon>Saurischia</taxon>
        <taxon>Theropoda</taxon>
        <taxon>Coelurosauria</taxon>
        <taxon>Aves</taxon>
        <taxon>Neognathae</taxon>
        <taxon>Neoaves</taxon>
        <taxon>Telluraves</taxon>
        <taxon>Australaves</taxon>
        <taxon>Passeriformes</taxon>
        <taxon>Thamnophilidae</taxon>
        <taxon>Willisornis</taxon>
    </lineage>
</organism>
<proteinExistence type="predicted"/>